<evidence type="ECO:0000256" key="1">
    <source>
        <dbReference type="ARBA" id="ARBA00004613"/>
    </source>
</evidence>
<dbReference type="PANTHER" id="PTHR15427">
    <property type="entry name" value="EMILIN ELASTIN MICROFIBRIL INTERFACE-LOCATED PROTEIN ELASTIN MICROFIBRIL INTERFACER"/>
    <property type="match status" value="1"/>
</dbReference>
<sequence>MKDVQRAMKERQKHIAFTALHDKTGQRITHPSQVVKYNQVLFNIGGGYQKHSGHFVAPVDGTYVFFLSLVPTPGTWISFFIFVNSRATVEALNVSSNMAIVSLSKGDHVWVMSHPNGRVDPGQRLRYAGNTFSGFLLYQK</sequence>
<dbReference type="Pfam" id="PF00386">
    <property type="entry name" value="C1q"/>
    <property type="match status" value="1"/>
</dbReference>
<dbReference type="InterPro" id="IPR008983">
    <property type="entry name" value="Tumour_necrosis_fac-like_dom"/>
</dbReference>
<evidence type="ECO:0000313" key="5">
    <source>
        <dbReference type="Proteomes" id="UP000005408"/>
    </source>
</evidence>
<dbReference type="AlphaFoldDB" id="A0A8W8NQE6"/>
<comment type="subcellular location">
    <subcellularLocation>
        <location evidence="1">Secreted</location>
    </subcellularLocation>
</comment>
<keyword evidence="5" id="KW-1185">Reference proteome</keyword>
<dbReference type="GO" id="GO:0005576">
    <property type="term" value="C:extracellular region"/>
    <property type="evidence" value="ECO:0007669"/>
    <property type="project" value="UniProtKB-SubCell"/>
</dbReference>
<dbReference type="InterPro" id="IPR001073">
    <property type="entry name" value="C1q_dom"/>
</dbReference>
<proteinExistence type="predicted"/>
<evidence type="ECO:0000259" key="3">
    <source>
        <dbReference type="PROSITE" id="PS50871"/>
    </source>
</evidence>
<keyword evidence="2" id="KW-0964">Secreted</keyword>
<protein>
    <recommendedName>
        <fullName evidence="3">C1q domain-containing protein</fullName>
    </recommendedName>
</protein>
<dbReference type="Gene3D" id="2.60.120.40">
    <property type="match status" value="1"/>
</dbReference>
<dbReference type="SUPFAM" id="SSF49842">
    <property type="entry name" value="TNF-like"/>
    <property type="match status" value="1"/>
</dbReference>
<accession>A0A8W8NQE6</accession>
<dbReference type="PANTHER" id="PTHR15427:SF2">
    <property type="entry name" value="EMILIN-3"/>
    <property type="match status" value="1"/>
</dbReference>
<evidence type="ECO:0000256" key="2">
    <source>
        <dbReference type="ARBA" id="ARBA00022525"/>
    </source>
</evidence>
<dbReference type="PROSITE" id="PS50871">
    <property type="entry name" value="C1Q"/>
    <property type="match status" value="1"/>
</dbReference>
<dbReference type="PRINTS" id="PR00007">
    <property type="entry name" value="COMPLEMNTC1Q"/>
</dbReference>
<dbReference type="GO" id="GO:0031012">
    <property type="term" value="C:extracellular matrix"/>
    <property type="evidence" value="ECO:0007669"/>
    <property type="project" value="TreeGrafter"/>
</dbReference>
<dbReference type="EnsemblMetazoa" id="G8763.1">
    <property type="protein sequence ID" value="G8763.1:cds"/>
    <property type="gene ID" value="G8763"/>
</dbReference>
<organism evidence="4 5">
    <name type="scientific">Magallana gigas</name>
    <name type="common">Pacific oyster</name>
    <name type="synonym">Crassostrea gigas</name>
    <dbReference type="NCBI Taxonomy" id="29159"/>
    <lineage>
        <taxon>Eukaryota</taxon>
        <taxon>Metazoa</taxon>
        <taxon>Spiralia</taxon>
        <taxon>Lophotrochozoa</taxon>
        <taxon>Mollusca</taxon>
        <taxon>Bivalvia</taxon>
        <taxon>Autobranchia</taxon>
        <taxon>Pteriomorphia</taxon>
        <taxon>Ostreida</taxon>
        <taxon>Ostreoidea</taxon>
        <taxon>Ostreidae</taxon>
        <taxon>Magallana</taxon>
    </lineage>
</organism>
<dbReference type="SMART" id="SM00110">
    <property type="entry name" value="C1Q"/>
    <property type="match status" value="1"/>
</dbReference>
<dbReference type="InterPro" id="IPR050392">
    <property type="entry name" value="Collagen/C1q_domain"/>
</dbReference>
<name>A0A8W8NQE6_MAGGI</name>
<reference evidence="4" key="1">
    <citation type="submission" date="2022-08" db="UniProtKB">
        <authorList>
            <consortium name="EnsemblMetazoa"/>
        </authorList>
    </citation>
    <scope>IDENTIFICATION</scope>
    <source>
        <strain evidence="4">05x7-T-G4-1.051#20</strain>
    </source>
</reference>
<feature type="domain" description="C1q" evidence="3">
    <location>
        <begin position="10"/>
        <end position="140"/>
    </location>
</feature>
<evidence type="ECO:0000313" key="4">
    <source>
        <dbReference type="EnsemblMetazoa" id="G8763.1:cds"/>
    </source>
</evidence>
<dbReference type="Proteomes" id="UP000005408">
    <property type="component" value="Unassembled WGS sequence"/>
</dbReference>